<comment type="caution">
    <text evidence="1">The sequence shown here is derived from an EMBL/GenBank/DDBJ whole genome shotgun (WGS) entry which is preliminary data.</text>
</comment>
<protein>
    <submittedName>
        <fullName evidence="1">Uncharacterized protein</fullName>
    </submittedName>
</protein>
<evidence type="ECO:0000313" key="1">
    <source>
        <dbReference type="EMBL" id="MDQ0103639.1"/>
    </source>
</evidence>
<gene>
    <name evidence="1" type="ORF">J2T10_003304</name>
</gene>
<accession>A0ABT9TPN2</accession>
<dbReference type="EMBL" id="JAUSSW010000010">
    <property type="protein sequence ID" value="MDQ0103639.1"/>
    <property type="molecule type" value="Genomic_DNA"/>
</dbReference>
<reference evidence="1 2" key="1">
    <citation type="submission" date="2023-07" db="EMBL/GenBank/DDBJ databases">
        <title>Sorghum-associated microbial communities from plants grown in Nebraska, USA.</title>
        <authorList>
            <person name="Schachtman D."/>
        </authorList>
    </citation>
    <scope>NUCLEOTIDE SEQUENCE [LARGE SCALE GENOMIC DNA]</scope>
    <source>
        <strain evidence="1 2">CC523</strain>
    </source>
</reference>
<evidence type="ECO:0000313" key="2">
    <source>
        <dbReference type="Proteomes" id="UP001244563"/>
    </source>
</evidence>
<sequence>MPFVGMGIAGNTGFDVVPFGLRLGDGWAGMATLIRE</sequence>
<dbReference type="Proteomes" id="UP001244563">
    <property type="component" value="Unassembled WGS sequence"/>
</dbReference>
<organism evidence="1 2">
    <name type="scientific">Paenarthrobacter nicotinovorans</name>
    <name type="common">Arthrobacter nicotinovorans</name>
    <dbReference type="NCBI Taxonomy" id="29320"/>
    <lineage>
        <taxon>Bacteria</taxon>
        <taxon>Bacillati</taxon>
        <taxon>Actinomycetota</taxon>
        <taxon>Actinomycetes</taxon>
        <taxon>Micrococcales</taxon>
        <taxon>Micrococcaceae</taxon>
        <taxon>Paenarthrobacter</taxon>
    </lineage>
</organism>
<proteinExistence type="predicted"/>
<name>A0ABT9TPN2_PAENI</name>
<keyword evidence="2" id="KW-1185">Reference proteome</keyword>